<feature type="region of interest" description="Disordered" evidence="1">
    <location>
        <begin position="345"/>
        <end position="371"/>
    </location>
</feature>
<reference evidence="2 3" key="1">
    <citation type="submission" date="2024-05" db="EMBL/GenBank/DDBJ databases">
        <title>A draft genome resource for the thread blight pathogen Marasmius tenuissimus strain MS-2.</title>
        <authorList>
            <person name="Yulfo-Soto G.E."/>
            <person name="Baruah I.K."/>
            <person name="Amoako-Attah I."/>
            <person name="Bukari Y."/>
            <person name="Meinhardt L.W."/>
            <person name="Bailey B.A."/>
            <person name="Cohen S.P."/>
        </authorList>
    </citation>
    <scope>NUCLEOTIDE SEQUENCE [LARGE SCALE GENOMIC DNA]</scope>
    <source>
        <strain evidence="2 3">MS-2</strain>
    </source>
</reference>
<dbReference type="EMBL" id="JBBXMP010000289">
    <property type="protein sequence ID" value="KAL0058654.1"/>
    <property type="molecule type" value="Genomic_DNA"/>
</dbReference>
<proteinExistence type="predicted"/>
<keyword evidence="3" id="KW-1185">Reference proteome</keyword>
<sequence length="371" mass="40985">MKSDSYDSPRFQPYNLRRRTDRVNYSPWFPDIPVGGSEVAKPFPKSKQGINRKKKCASRSKQPLEAGSNDSAVTHVETEAFADALLPSSPQGQCIGGFEEPSVASETRSVQGMINYALLELRPTLRKLDESTSGLEANLESIWPRIGWSAGTAGTEKMRTIFELQAGLNGFMGTTETVIDQIISVCDCALHAMEEGDVGHLVPSVGTLWSQPTGKPFCTANGSSLTLSEAIQYVHDKMAQLFGKVEDQMIALEEFSRTTCSIRRSISVSQPTSLGPLVPVPNDDTDDGMIKALTDRCTQTENMIALAKIAFQSFERRLKLIMKPTQTREEVTYIDARLVRSGLKKMKEMRQKSKEDSDHGVQSVEGEVNLR</sequence>
<evidence type="ECO:0000256" key="1">
    <source>
        <dbReference type="SAM" id="MobiDB-lite"/>
    </source>
</evidence>
<accession>A0ABR2ZBR1</accession>
<evidence type="ECO:0000313" key="2">
    <source>
        <dbReference type="EMBL" id="KAL0058654.1"/>
    </source>
</evidence>
<evidence type="ECO:0000313" key="3">
    <source>
        <dbReference type="Proteomes" id="UP001437256"/>
    </source>
</evidence>
<name>A0ABR2ZBR1_9AGAR</name>
<gene>
    <name evidence="2" type="ORF">AAF712_014655</name>
</gene>
<comment type="caution">
    <text evidence="2">The sequence shown here is derived from an EMBL/GenBank/DDBJ whole genome shotgun (WGS) entry which is preliminary data.</text>
</comment>
<dbReference type="Proteomes" id="UP001437256">
    <property type="component" value="Unassembled WGS sequence"/>
</dbReference>
<protein>
    <submittedName>
        <fullName evidence="2">Uncharacterized protein</fullName>
    </submittedName>
</protein>
<organism evidence="2 3">
    <name type="scientific">Marasmius tenuissimus</name>
    <dbReference type="NCBI Taxonomy" id="585030"/>
    <lineage>
        <taxon>Eukaryota</taxon>
        <taxon>Fungi</taxon>
        <taxon>Dikarya</taxon>
        <taxon>Basidiomycota</taxon>
        <taxon>Agaricomycotina</taxon>
        <taxon>Agaricomycetes</taxon>
        <taxon>Agaricomycetidae</taxon>
        <taxon>Agaricales</taxon>
        <taxon>Marasmiineae</taxon>
        <taxon>Marasmiaceae</taxon>
        <taxon>Marasmius</taxon>
    </lineage>
</organism>
<feature type="region of interest" description="Disordered" evidence="1">
    <location>
        <begin position="36"/>
        <end position="72"/>
    </location>
</feature>
<feature type="compositionally biased region" description="Basic and acidic residues" evidence="1">
    <location>
        <begin position="345"/>
        <end position="359"/>
    </location>
</feature>